<dbReference type="SUPFAM" id="SSF55821">
    <property type="entry name" value="YrdC/RibB"/>
    <property type="match status" value="1"/>
</dbReference>
<dbReference type="GO" id="GO:0061710">
    <property type="term" value="F:L-threonylcarbamoyladenylate synthase"/>
    <property type="evidence" value="ECO:0007669"/>
    <property type="project" value="UniProtKB-EC"/>
</dbReference>
<dbReference type="AlphaFoldDB" id="A0A915EH02"/>
<dbReference type="Gene3D" id="3.90.870.10">
    <property type="entry name" value="DHBP synthase"/>
    <property type="match status" value="1"/>
</dbReference>
<dbReference type="PANTHER" id="PTHR17490:SF10">
    <property type="entry name" value="THREONYLCARBAMOYL-AMP SYNTHASE"/>
    <property type="match status" value="1"/>
</dbReference>
<dbReference type="GO" id="GO:0006450">
    <property type="term" value="P:regulation of translational fidelity"/>
    <property type="evidence" value="ECO:0007669"/>
    <property type="project" value="TreeGrafter"/>
</dbReference>
<feature type="domain" description="YrdC-like" evidence="8">
    <location>
        <begin position="1"/>
        <end position="154"/>
    </location>
</feature>
<protein>
    <recommendedName>
        <fullName evidence="4">Threonylcarbamoyl-AMP synthase</fullName>
        <ecNumber evidence="3">2.7.7.87</ecNumber>
    </recommendedName>
</protein>
<keyword evidence="9" id="KW-1185">Reference proteome</keyword>
<evidence type="ECO:0000256" key="2">
    <source>
        <dbReference type="ARBA" id="ARBA00007663"/>
    </source>
</evidence>
<proteinExistence type="inferred from homology"/>
<name>A0A915EH02_9BILA</name>
<dbReference type="EC" id="2.7.7.87" evidence="3"/>
<evidence type="ECO:0000256" key="3">
    <source>
        <dbReference type="ARBA" id="ARBA00012584"/>
    </source>
</evidence>
<comment type="similarity">
    <text evidence="2">Belongs to the SUA5 family.</text>
</comment>
<keyword evidence="5" id="KW-0963">Cytoplasm</keyword>
<dbReference type="InterPro" id="IPR006070">
    <property type="entry name" value="Sua5-like_dom"/>
</dbReference>
<dbReference type="GO" id="GO:0000049">
    <property type="term" value="F:tRNA binding"/>
    <property type="evidence" value="ECO:0007669"/>
    <property type="project" value="TreeGrafter"/>
</dbReference>
<dbReference type="Pfam" id="PF01300">
    <property type="entry name" value="Sua5_yciO_yrdC"/>
    <property type="match status" value="1"/>
</dbReference>
<dbReference type="Proteomes" id="UP000887574">
    <property type="component" value="Unplaced"/>
</dbReference>
<accession>A0A915EH02</accession>
<evidence type="ECO:0000259" key="8">
    <source>
        <dbReference type="PROSITE" id="PS51163"/>
    </source>
</evidence>
<sequence>MMRRLLTAMWRPKEKLIMYNAEANQHAISKAKEVLCRKGVVAMPTDTLNRQRNDQLPSSFNPGVSTIGFRIPMNKLVRELCAAFPNMPLVQTSANVSGSELSPLCVQDFKELWEDLDLIIDDGPIKDNHGSRLGSTIVDLSQPDYFRIVRDGCALEETVRILTSYGLRPFTLQQMNSTDENLQKND</sequence>
<evidence type="ECO:0000256" key="5">
    <source>
        <dbReference type="ARBA" id="ARBA00022490"/>
    </source>
</evidence>
<comment type="subcellular location">
    <subcellularLocation>
        <location evidence="1">Cytoplasm</location>
    </subcellularLocation>
</comment>
<organism evidence="9 10">
    <name type="scientific">Ditylenchus dipsaci</name>
    <dbReference type="NCBI Taxonomy" id="166011"/>
    <lineage>
        <taxon>Eukaryota</taxon>
        <taxon>Metazoa</taxon>
        <taxon>Ecdysozoa</taxon>
        <taxon>Nematoda</taxon>
        <taxon>Chromadorea</taxon>
        <taxon>Rhabditida</taxon>
        <taxon>Tylenchina</taxon>
        <taxon>Tylenchomorpha</taxon>
        <taxon>Sphaerularioidea</taxon>
        <taxon>Anguinidae</taxon>
        <taxon>Anguininae</taxon>
        <taxon>Ditylenchus</taxon>
    </lineage>
</organism>
<keyword evidence="6" id="KW-0808">Transferase</keyword>
<dbReference type="WBParaSite" id="jg6588.1">
    <property type="protein sequence ID" value="jg6588.1"/>
    <property type="gene ID" value="jg6588"/>
</dbReference>
<dbReference type="InterPro" id="IPR050156">
    <property type="entry name" value="TC-AMP_synthase_SUA5"/>
</dbReference>
<reference evidence="10" key="1">
    <citation type="submission" date="2022-11" db="UniProtKB">
        <authorList>
            <consortium name="WormBaseParasite"/>
        </authorList>
    </citation>
    <scope>IDENTIFICATION</scope>
</reference>
<evidence type="ECO:0000313" key="9">
    <source>
        <dbReference type="Proteomes" id="UP000887574"/>
    </source>
</evidence>
<comment type="catalytic activity">
    <reaction evidence="7">
        <text>L-threonine + hydrogencarbonate + ATP = L-threonylcarbamoyladenylate + diphosphate + H2O</text>
        <dbReference type="Rhea" id="RHEA:36407"/>
        <dbReference type="ChEBI" id="CHEBI:15377"/>
        <dbReference type="ChEBI" id="CHEBI:17544"/>
        <dbReference type="ChEBI" id="CHEBI:30616"/>
        <dbReference type="ChEBI" id="CHEBI:33019"/>
        <dbReference type="ChEBI" id="CHEBI:57926"/>
        <dbReference type="ChEBI" id="CHEBI:73682"/>
        <dbReference type="EC" id="2.7.7.87"/>
    </reaction>
</comment>
<evidence type="ECO:0000256" key="4">
    <source>
        <dbReference type="ARBA" id="ARBA00015492"/>
    </source>
</evidence>
<evidence type="ECO:0000256" key="6">
    <source>
        <dbReference type="ARBA" id="ARBA00022679"/>
    </source>
</evidence>
<dbReference type="GO" id="GO:0003725">
    <property type="term" value="F:double-stranded RNA binding"/>
    <property type="evidence" value="ECO:0007669"/>
    <property type="project" value="InterPro"/>
</dbReference>
<evidence type="ECO:0000256" key="7">
    <source>
        <dbReference type="ARBA" id="ARBA00048366"/>
    </source>
</evidence>
<dbReference type="GO" id="GO:0005737">
    <property type="term" value="C:cytoplasm"/>
    <property type="evidence" value="ECO:0007669"/>
    <property type="project" value="UniProtKB-SubCell"/>
</dbReference>
<evidence type="ECO:0000313" key="10">
    <source>
        <dbReference type="WBParaSite" id="jg6588.1"/>
    </source>
</evidence>
<dbReference type="InterPro" id="IPR017945">
    <property type="entry name" value="DHBP_synth_RibB-like_a/b_dom"/>
</dbReference>
<dbReference type="PANTHER" id="PTHR17490">
    <property type="entry name" value="SUA5"/>
    <property type="match status" value="1"/>
</dbReference>
<dbReference type="PROSITE" id="PS51163">
    <property type="entry name" value="YRDC"/>
    <property type="match status" value="1"/>
</dbReference>
<evidence type="ECO:0000256" key="1">
    <source>
        <dbReference type="ARBA" id="ARBA00004496"/>
    </source>
</evidence>